<keyword evidence="3" id="KW-1185">Reference proteome</keyword>
<evidence type="ECO:0008006" key="4">
    <source>
        <dbReference type="Google" id="ProtNLM"/>
    </source>
</evidence>
<sequence>MIAMLLTLTLGLIAALHLLWGFGFWFPIRDEARLARTVVGAKGIVEMPGAVPCALVVVALLFGISVIHWPDVTARGWLLRAAAGVFLLRGLASYAPVWRRLVPEQPFARLDRAFYGPLGLAIGVGLLEV</sequence>
<dbReference type="AlphaFoldDB" id="A0A918WLB9"/>
<protein>
    <recommendedName>
        <fullName evidence="4">DUF3995 domain-containing protein</fullName>
    </recommendedName>
</protein>
<organism evidence="2 3">
    <name type="scientific">Neogemmobacter tilapiae</name>
    <dbReference type="NCBI Taxonomy" id="875041"/>
    <lineage>
        <taxon>Bacteria</taxon>
        <taxon>Pseudomonadati</taxon>
        <taxon>Pseudomonadota</taxon>
        <taxon>Alphaproteobacteria</taxon>
        <taxon>Rhodobacterales</taxon>
        <taxon>Paracoccaceae</taxon>
        <taxon>Neogemmobacter</taxon>
    </lineage>
</organism>
<accession>A0A918WLB9</accession>
<dbReference type="Pfam" id="PF13160">
    <property type="entry name" value="DUF3995"/>
    <property type="match status" value="1"/>
</dbReference>
<dbReference type="EMBL" id="BMYJ01000004">
    <property type="protein sequence ID" value="GHC53564.1"/>
    <property type="molecule type" value="Genomic_DNA"/>
</dbReference>
<keyword evidence="1" id="KW-0472">Membrane</keyword>
<feature type="transmembrane region" description="Helical" evidence="1">
    <location>
        <begin position="77"/>
        <end position="97"/>
    </location>
</feature>
<evidence type="ECO:0000313" key="3">
    <source>
        <dbReference type="Proteomes" id="UP000638981"/>
    </source>
</evidence>
<evidence type="ECO:0000256" key="1">
    <source>
        <dbReference type="SAM" id="Phobius"/>
    </source>
</evidence>
<reference evidence="2" key="2">
    <citation type="submission" date="2020-09" db="EMBL/GenBank/DDBJ databases">
        <authorList>
            <person name="Sun Q."/>
            <person name="Kim S."/>
        </authorList>
    </citation>
    <scope>NUCLEOTIDE SEQUENCE</scope>
    <source>
        <strain evidence="2">KCTC 23310</strain>
    </source>
</reference>
<dbReference type="RefSeq" id="WP_229804622.1">
    <property type="nucleotide sequence ID" value="NZ_BMYJ01000004.1"/>
</dbReference>
<dbReference type="Proteomes" id="UP000638981">
    <property type="component" value="Unassembled WGS sequence"/>
</dbReference>
<dbReference type="InterPro" id="IPR025058">
    <property type="entry name" value="DUF3995"/>
</dbReference>
<name>A0A918WLB9_9RHOB</name>
<proteinExistence type="predicted"/>
<feature type="transmembrane region" description="Helical" evidence="1">
    <location>
        <begin position="49"/>
        <end position="70"/>
    </location>
</feature>
<comment type="caution">
    <text evidence="2">The sequence shown here is derived from an EMBL/GenBank/DDBJ whole genome shotgun (WGS) entry which is preliminary data.</text>
</comment>
<reference evidence="2" key="1">
    <citation type="journal article" date="2014" name="Int. J. Syst. Evol. Microbiol.">
        <title>Complete genome sequence of Corynebacterium casei LMG S-19264T (=DSM 44701T), isolated from a smear-ripened cheese.</title>
        <authorList>
            <consortium name="US DOE Joint Genome Institute (JGI-PGF)"/>
            <person name="Walter F."/>
            <person name="Albersmeier A."/>
            <person name="Kalinowski J."/>
            <person name="Ruckert C."/>
        </authorList>
    </citation>
    <scope>NUCLEOTIDE SEQUENCE</scope>
    <source>
        <strain evidence="2">KCTC 23310</strain>
    </source>
</reference>
<gene>
    <name evidence="2" type="ORF">GCM10007315_15350</name>
</gene>
<keyword evidence="1" id="KW-0812">Transmembrane</keyword>
<keyword evidence="1" id="KW-1133">Transmembrane helix</keyword>
<evidence type="ECO:0000313" key="2">
    <source>
        <dbReference type="EMBL" id="GHC53564.1"/>
    </source>
</evidence>